<dbReference type="EMBL" id="CM055733">
    <property type="protein sequence ID" value="KAJ8010761.1"/>
    <property type="molecule type" value="Genomic_DNA"/>
</dbReference>
<name>A0ACC2H4T1_DALPE</name>
<evidence type="ECO:0000313" key="1">
    <source>
        <dbReference type="EMBL" id="KAJ8010761.1"/>
    </source>
</evidence>
<evidence type="ECO:0000313" key="2">
    <source>
        <dbReference type="Proteomes" id="UP001157502"/>
    </source>
</evidence>
<reference evidence="1" key="1">
    <citation type="submission" date="2021-05" db="EMBL/GenBank/DDBJ databases">
        <authorList>
            <person name="Pan Q."/>
            <person name="Jouanno E."/>
            <person name="Zahm M."/>
            <person name="Klopp C."/>
            <person name="Cabau C."/>
            <person name="Louis A."/>
            <person name="Berthelot C."/>
            <person name="Parey E."/>
            <person name="Roest Crollius H."/>
            <person name="Montfort J."/>
            <person name="Robinson-Rechavi M."/>
            <person name="Bouchez O."/>
            <person name="Lampietro C."/>
            <person name="Lopez Roques C."/>
            <person name="Donnadieu C."/>
            <person name="Postlethwait J."/>
            <person name="Bobe J."/>
            <person name="Dillon D."/>
            <person name="Chandos A."/>
            <person name="von Hippel F."/>
            <person name="Guiguen Y."/>
        </authorList>
    </citation>
    <scope>NUCLEOTIDE SEQUENCE</scope>
    <source>
        <strain evidence="1">YG-Jan2019</strain>
    </source>
</reference>
<proteinExistence type="predicted"/>
<organism evidence="1 2">
    <name type="scientific">Dallia pectoralis</name>
    <name type="common">Alaska blackfish</name>
    <dbReference type="NCBI Taxonomy" id="75939"/>
    <lineage>
        <taxon>Eukaryota</taxon>
        <taxon>Metazoa</taxon>
        <taxon>Chordata</taxon>
        <taxon>Craniata</taxon>
        <taxon>Vertebrata</taxon>
        <taxon>Euteleostomi</taxon>
        <taxon>Actinopterygii</taxon>
        <taxon>Neopterygii</taxon>
        <taxon>Teleostei</taxon>
        <taxon>Protacanthopterygii</taxon>
        <taxon>Esociformes</taxon>
        <taxon>Umbridae</taxon>
        <taxon>Dallia</taxon>
    </lineage>
</organism>
<comment type="caution">
    <text evidence="1">The sequence shown here is derived from an EMBL/GenBank/DDBJ whole genome shotgun (WGS) entry which is preliminary data.</text>
</comment>
<dbReference type="Proteomes" id="UP001157502">
    <property type="component" value="Chromosome 6"/>
</dbReference>
<gene>
    <name evidence="1" type="ORF">DPEC_G00078510</name>
</gene>
<sequence length="87" mass="9818">MISTLLICCRSSSTIMFIGQLGVFPPFVCERSSKVYFLEEPVVDMAHLMNTRHHGTLFGKGKYILDRNRVAAAKNAFRSQILPIDDL</sequence>
<protein>
    <submittedName>
        <fullName evidence="1">Uncharacterized protein</fullName>
    </submittedName>
</protein>
<keyword evidence="2" id="KW-1185">Reference proteome</keyword>
<accession>A0ACC2H4T1</accession>